<feature type="signal peptide" evidence="1">
    <location>
        <begin position="1"/>
        <end position="20"/>
    </location>
</feature>
<sequence length="490" mass="54743">MRRLRMASITALCIGAAVLAGGCAGENKKAEIPQAEESSALTEENDSDTAMTIEFWHYYNDAQKQHLDQLVKEYNGTLGLERGVAVEAYSQGSIADLTNKIDLVLNGTTNDVEMANIVLAYRDMVVNTVKLHPDRLVELGSVVPEADLAQYNRAYLNEGYIDGKLYILPVAKSTELLLMNQTRLDEFLDANPQYREENMESWEGLERMAEGYFEWTDSMTPGTDGDGRPFIGVDNLANYFVAMNHAMGSDIYHYDESGTMVPDLDKGIIERLFLNYYEPFTKGYYGAKGRYRSDDVKQSYLAGCIGSSSSVLYFPEEVADSQGNMVPVTTGVYQYPVMEGTTPTAIQQGAGVAVFNRSDEENRAALDFIHWLTIDKGFELATSMSYMPVDNNGMTEEQEQQIDDARVLKGIETGLKQSNSYQMVYGFDFENSYDVRTGVDACFSEALSQGRMEFEEYLARGMSMDEAAASMDYGSKAEAFYEQVKTIFEE</sequence>
<evidence type="ECO:0000313" key="2">
    <source>
        <dbReference type="EMBL" id="RGV74433.1"/>
    </source>
</evidence>
<evidence type="ECO:0000256" key="1">
    <source>
        <dbReference type="SAM" id="SignalP"/>
    </source>
</evidence>
<protein>
    <submittedName>
        <fullName evidence="2">Extracellular solute-binding protein</fullName>
    </submittedName>
</protein>
<accession>A0A412Z3A6</accession>
<dbReference type="PANTHER" id="PTHR43649:SF12">
    <property type="entry name" value="DIACETYLCHITOBIOSE BINDING PROTEIN DASA"/>
    <property type="match status" value="1"/>
</dbReference>
<dbReference type="InterPro" id="IPR050490">
    <property type="entry name" value="Bact_solute-bd_prot1"/>
</dbReference>
<comment type="caution">
    <text evidence="2">The sequence shown here is derived from an EMBL/GenBank/DDBJ whole genome shotgun (WGS) entry which is preliminary data.</text>
</comment>
<dbReference type="EMBL" id="QRZM01000007">
    <property type="protein sequence ID" value="RGV74433.1"/>
    <property type="molecule type" value="Genomic_DNA"/>
</dbReference>
<feature type="chain" id="PRO_5039610009" evidence="1">
    <location>
        <begin position="21"/>
        <end position="490"/>
    </location>
</feature>
<dbReference type="Gene3D" id="3.40.190.10">
    <property type="entry name" value="Periplasmic binding protein-like II"/>
    <property type="match status" value="1"/>
</dbReference>
<reference evidence="2 3" key="1">
    <citation type="submission" date="2018-08" db="EMBL/GenBank/DDBJ databases">
        <title>A genome reference for cultivated species of the human gut microbiota.</title>
        <authorList>
            <person name="Zou Y."/>
            <person name="Xue W."/>
            <person name="Luo G."/>
        </authorList>
    </citation>
    <scope>NUCLEOTIDE SEQUENCE [LARGE SCALE GENOMIC DNA]</scope>
    <source>
        <strain evidence="2 3">AF14-18</strain>
    </source>
</reference>
<dbReference type="Pfam" id="PF13416">
    <property type="entry name" value="SBP_bac_8"/>
    <property type="match status" value="1"/>
</dbReference>
<dbReference type="PROSITE" id="PS51257">
    <property type="entry name" value="PROKAR_LIPOPROTEIN"/>
    <property type="match status" value="1"/>
</dbReference>
<dbReference type="PANTHER" id="PTHR43649">
    <property type="entry name" value="ARABINOSE-BINDING PROTEIN-RELATED"/>
    <property type="match status" value="1"/>
</dbReference>
<name>A0A412Z3A6_9FIRM</name>
<dbReference type="AlphaFoldDB" id="A0A412Z3A6"/>
<dbReference type="SUPFAM" id="SSF53850">
    <property type="entry name" value="Periplasmic binding protein-like II"/>
    <property type="match status" value="1"/>
</dbReference>
<proteinExistence type="predicted"/>
<evidence type="ECO:0000313" key="3">
    <source>
        <dbReference type="Proteomes" id="UP000284543"/>
    </source>
</evidence>
<dbReference type="InterPro" id="IPR006059">
    <property type="entry name" value="SBP"/>
</dbReference>
<keyword evidence="1" id="KW-0732">Signal</keyword>
<organism evidence="2 3">
    <name type="scientific">Enterocloster bolteae</name>
    <dbReference type="NCBI Taxonomy" id="208479"/>
    <lineage>
        <taxon>Bacteria</taxon>
        <taxon>Bacillati</taxon>
        <taxon>Bacillota</taxon>
        <taxon>Clostridia</taxon>
        <taxon>Lachnospirales</taxon>
        <taxon>Lachnospiraceae</taxon>
        <taxon>Enterocloster</taxon>
    </lineage>
</organism>
<dbReference type="Proteomes" id="UP000284543">
    <property type="component" value="Unassembled WGS sequence"/>
</dbReference>
<dbReference type="RefSeq" id="WP_118019030.1">
    <property type="nucleotide sequence ID" value="NZ_CAUHGS010000010.1"/>
</dbReference>
<gene>
    <name evidence="2" type="ORF">DWW02_17370</name>
</gene>